<name>A0A821S628_9NEOP</name>
<proteinExistence type="predicted"/>
<dbReference type="Proteomes" id="UP000663880">
    <property type="component" value="Unassembled WGS sequence"/>
</dbReference>
<accession>A0A821S628</accession>
<sequence length="123" mass="13567">MFVGKPATSSGEQKLGCEDIGEIVTFACQDCPRDYIFPLDFQLDRSIKVVTDGACSDLKPVNDGVSQAAANLESEHIDEDNLPLKLCRFICCVSSSVFAVRRSELAAFLRHHCRNSYPLLPTN</sequence>
<evidence type="ECO:0000313" key="1">
    <source>
        <dbReference type="EMBL" id="CAF4853359.1"/>
    </source>
</evidence>
<keyword evidence="2" id="KW-1185">Reference proteome</keyword>
<comment type="caution">
    <text evidence="1">The sequence shown here is derived from an EMBL/GenBank/DDBJ whole genome shotgun (WGS) entry which is preliminary data.</text>
</comment>
<organism evidence="1 2">
    <name type="scientific">Pieris macdunnoughi</name>
    <dbReference type="NCBI Taxonomy" id="345717"/>
    <lineage>
        <taxon>Eukaryota</taxon>
        <taxon>Metazoa</taxon>
        <taxon>Ecdysozoa</taxon>
        <taxon>Arthropoda</taxon>
        <taxon>Hexapoda</taxon>
        <taxon>Insecta</taxon>
        <taxon>Pterygota</taxon>
        <taxon>Neoptera</taxon>
        <taxon>Endopterygota</taxon>
        <taxon>Lepidoptera</taxon>
        <taxon>Glossata</taxon>
        <taxon>Ditrysia</taxon>
        <taxon>Papilionoidea</taxon>
        <taxon>Pieridae</taxon>
        <taxon>Pierinae</taxon>
        <taxon>Pieris</taxon>
    </lineage>
</organism>
<dbReference type="AlphaFoldDB" id="A0A821S628"/>
<gene>
    <name evidence="1" type="ORF">PMACD_LOCUS7258</name>
</gene>
<dbReference type="EMBL" id="CAJOBZ010000017">
    <property type="protein sequence ID" value="CAF4853359.1"/>
    <property type="molecule type" value="Genomic_DNA"/>
</dbReference>
<protein>
    <submittedName>
        <fullName evidence="1">Uncharacterized protein</fullName>
    </submittedName>
</protein>
<evidence type="ECO:0000313" key="2">
    <source>
        <dbReference type="Proteomes" id="UP000663880"/>
    </source>
</evidence>
<reference evidence="1" key="1">
    <citation type="submission" date="2021-02" db="EMBL/GenBank/DDBJ databases">
        <authorList>
            <person name="Steward A R."/>
        </authorList>
    </citation>
    <scope>NUCLEOTIDE SEQUENCE</scope>
</reference>